<dbReference type="Pfam" id="PF17236">
    <property type="entry name" value="SU10_MCP"/>
    <property type="match status" value="1"/>
</dbReference>
<dbReference type="Proteomes" id="UP000177682">
    <property type="component" value="Unassembled WGS sequence"/>
</dbReference>
<name>A0A1F5PKX8_9BACT</name>
<reference evidence="1 2" key="1">
    <citation type="journal article" date="2016" name="Nat. Commun.">
        <title>Thousands of microbial genomes shed light on interconnected biogeochemical processes in an aquifer system.</title>
        <authorList>
            <person name="Anantharaman K."/>
            <person name="Brown C.T."/>
            <person name="Hug L.A."/>
            <person name="Sharon I."/>
            <person name="Castelle C.J."/>
            <person name="Probst A.J."/>
            <person name="Thomas B.C."/>
            <person name="Singh A."/>
            <person name="Wilkins M.J."/>
            <person name="Karaoz U."/>
            <person name="Brodie E.L."/>
            <person name="Williams K.H."/>
            <person name="Hubbard S.S."/>
            <person name="Banfield J.F."/>
        </authorList>
    </citation>
    <scope>NUCLEOTIDE SEQUENCE [LARGE SCALE GENOMIC DNA]</scope>
</reference>
<dbReference type="InterPro" id="IPR035198">
    <property type="entry name" value="SU10_MCP"/>
</dbReference>
<dbReference type="EMBL" id="MFEY01000005">
    <property type="protein sequence ID" value="OGE90517.1"/>
    <property type="molecule type" value="Genomic_DNA"/>
</dbReference>
<evidence type="ECO:0000313" key="2">
    <source>
        <dbReference type="Proteomes" id="UP000177682"/>
    </source>
</evidence>
<comment type="caution">
    <text evidence="1">The sequence shown here is derived from an EMBL/GenBank/DDBJ whole genome shotgun (WGS) entry which is preliminary data.</text>
</comment>
<accession>A0A1F5PKX8</accession>
<proteinExistence type="predicted"/>
<evidence type="ECO:0000313" key="1">
    <source>
        <dbReference type="EMBL" id="OGE90517.1"/>
    </source>
</evidence>
<organism evidence="1 2">
    <name type="scientific">Candidatus Doudnabacteria bacterium RIFCSPHIGHO2_12_FULL_48_16</name>
    <dbReference type="NCBI Taxonomy" id="1817838"/>
    <lineage>
        <taxon>Bacteria</taxon>
        <taxon>Candidatus Doudnaibacteriota</taxon>
    </lineage>
</organism>
<dbReference type="AlphaFoldDB" id="A0A1F5PKX8"/>
<protein>
    <submittedName>
        <fullName evidence="1">Uncharacterized protein</fullName>
    </submittedName>
</protein>
<gene>
    <name evidence="1" type="ORF">A3E29_01840</name>
</gene>
<sequence length="392" mass="42857">MSSANGIKGTANLGVTRKYDVADVISLLDVARYPLLGILTNAGKDPATKQGKALKKKETSDPDFKWFEDKFGAREDIVSANQGAAVTLVVTNGAYFSIGDVLLVVKSAQGTNNPTGEVMLVTNVATNTLTLVRQIGDGGSGGGLLQQNDIVWIIGNANEEGADLRTMKGTTIAEVLNYCQIFRTTIGVTETSRNTKGLTKENDFDYQIRKKGIEHLVDIERAFLFGKKEIITSGTHPKRFTGGVLPRISQVTSNVATRDDFNSYLRILFSHGNTEKYLLASGYVIDKINGFAHDKLQVLQGEKTFGLTILKYLSPHGTLNIIKHDLLAGDLYGKSGVGVDMEALTYRYLANRDSKLLTNRQAPGEDSRVDEYLTECGLQMEQPERHAIVKFA</sequence>